<protein>
    <submittedName>
        <fullName evidence="2">Uncharacterized protein</fullName>
    </submittedName>
</protein>
<dbReference type="RefSeq" id="WP_186346390.1">
    <property type="nucleotide sequence ID" value="NZ_BMMR01000004.1"/>
</dbReference>
<name>A0ABR6UB06_9ACTN</name>
<reference evidence="2 3" key="1">
    <citation type="submission" date="2020-08" db="EMBL/GenBank/DDBJ databases">
        <title>novel species in genus Nocardioides.</title>
        <authorList>
            <person name="Zhang G."/>
        </authorList>
    </citation>
    <scope>NUCLEOTIDE SEQUENCE [LARGE SCALE GENOMIC DNA]</scope>
    <source>
        <strain evidence="2 3">SC8A-24</strain>
    </source>
</reference>
<dbReference type="Proteomes" id="UP000604001">
    <property type="component" value="Unassembled WGS sequence"/>
</dbReference>
<feature type="region of interest" description="Disordered" evidence="1">
    <location>
        <begin position="124"/>
        <end position="153"/>
    </location>
</feature>
<proteinExistence type="predicted"/>
<evidence type="ECO:0000256" key="1">
    <source>
        <dbReference type="SAM" id="MobiDB-lite"/>
    </source>
</evidence>
<gene>
    <name evidence="2" type="ORF">H7344_12665</name>
</gene>
<evidence type="ECO:0000313" key="3">
    <source>
        <dbReference type="Proteomes" id="UP000604001"/>
    </source>
</evidence>
<organism evidence="2 3">
    <name type="scientific">Nocardioides deserti</name>
    <dbReference type="NCBI Taxonomy" id="1588644"/>
    <lineage>
        <taxon>Bacteria</taxon>
        <taxon>Bacillati</taxon>
        <taxon>Actinomycetota</taxon>
        <taxon>Actinomycetes</taxon>
        <taxon>Propionibacteriales</taxon>
        <taxon>Nocardioidaceae</taxon>
        <taxon>Nocardioides</taxon>
    </lineage>
</organism>
<keyword evidence="3" id="KW-1185">Reference proteome</keyword>
<dbReference type="EMBL" id="JACMYC010000006">
    <property type="protein sequence ID" value="MBC2961149.1"/>
    <property type="molecule type" value="Genomic_DNA"/>
</dbReference>
<comment type="caution">
    <text evidence="2">The sequence shown here is derived from an EMBL/GenBank/DDBJ whole genome shotgun (WGS) entry which is preliminary data.</text>
</comment>
<sequence>MAAALSARDVVLAVAPSALGLVDPTTLSPRALTAYRLGLTATTSASTLDGLRDPELHAPPAVQWLSAAAVAGLTWRTMPRWERADVAFHRWLTDHGLRRSRLVVSAASAAALLAIAAIERRRAAQEAVTVDDTGDDTGDDAGDDAGDEVPADD</sequence>
<feature type="compositionally biased region" description="Acidic residues" evidence="1">
    <location>
        <begin position="132"/>
        <end position="153"/>
    </location>
</feature>
<accession>A0ABR6UB06</accession>
<evidence type="ECO:0000313" key="2">
    <source>
        <dbReference type="EMBL" id="MBC2961149.1"/>
    </source>
</evidence>